<keyword evidence="3" id="KW-1185">Reference proteome</keyword>
<accession>A0A1Y2A2F8</accession>
<dbReference type="Pfam" id="PF06985">
    <property type="entry name" value="HET"/>
    <property type="match status" value="1"/>
</dbReference>
<name>A0A1Y2A2F8_9PLEO</name>
<gene>
    <name evidence="2" type="ORF">BCR34DRAFT_446922</name>
</gene>
<dbReference type="PANTHER" id="PTHR33112">
    <property type="entry name" value="DOMAIN PROTEIN, PUTATIVE-RELATED"/>
    <property type="match status" value="1"/>
</dbReference>
<dbReference type="AlphaFoldDB" id="A0A1Y2A2F8"/>
<organism evidence="2 3">
    <name type="scientific">Clohesyomyces aquaticus</name>
    <dbReference type="NCBI Taxonomy" id="1231657"/>
    <lineage>
        <taxon>Eukaryota</taxon>
        <taxon>Fungi</taxon>
        <taxon>Dikarya</taxon>
        <taxon>Ascomycota</taxon>
        <taxon>Pezizomycotina</taxon>
        <taxon>Dothideomycetes</taxon>
        <taxon>Pleosporomycetidae</taxon>
        <taxon>Pleosporales</taxon>
        <taxon>Lindgomycetaceae</taxon>
        <taxon>Clohesyomyces</taxon>
    </lineage>
</organism>
<protein>
    <submittedName>
        <fullName evidence="2">Heterokaryon incompatibility protein-domain-containing protein</fullName>
    </submittedName>
</protein>
<evidence type="ECO:0000259" key="1">
    <source>
        <dbReference type="Pfam" id="PF06985"/>
    </source>
</evidence>
<comment type="caution">
    <text evidence="2">The sequence shown here is derived from an EMBL/GenBank/DDBJ whole genome shotgun (WGS) entry which is preliminary data.</text>
</comment>
<dbReference type="EMBL" id="MCFA01000017">
    <property type="protein sequence ID" value="ORY16648.1"/>
    <property type="molecule type" value="Genomic_DNA"/>
</dbReference>
<reference evidence="2 3" key="1">
    <citation type="submission" date="2016-07" db="EMBL/GenBank/DDBJ databases">
        <title>Pervasive Adenine N6-methylation of Active Genes in Fungi.</title>
        <authorList>
            <consortium name="DOE Joint Genome Institute"/>
            <person name="Mondo S.J."/>
            <person name="Dannebaum R.O."/>
            <person name="Kuo R.C."/>
            <person name="Labutti K."/>
            <person name="Haridas S."/>
            <person name="Kuo A."/>
            <person name="Salamov A."/>
            <person name="Ahrendt S.R."/>
            <person name="Lipzen A."/>
            <person name="Sullivan W."/>
            <person name="Andreopoulos W.B."/>
            <person name="Clum A."/>
            <person name="Lindquist E."/>
            <person name="Daum C."/>
            <person name="Ramamoorthy G.K."/>
            <person name="Gryganskyi A."/>
            <person name="Culley D."/>
            <person name="Magnuson J.K."/>
            <person name="James T.Y."/>
            <person name="O'Malley M.A."/>
            <person name="Stajich J.E."/>
            <person name="Spatafora J.W."/>
            <person name="Visel A."/>
            <person name="Grigoriev I.V."/>
        </authorList>
    </citation>
    <scope>NUCLEOTIDE SEQUENCE [LARGE SCALE GENOMIC DNA]</scope>
    <source>
        <strain evidence="2 3">CBS 115471</strain>
    </source>
</reference>
<feature type="non-terminal residue" evidence="2">
    <location>
        <position position="246"/>
    </location>
</feature>
<evidence type="ECO:0000313" key="2">
    <source>
        <dbReference type="EMBL" id="ORY16648.1"/>
    </source>
</evidence>
<dbReference type="OrthoDB" id="5347061at2759"/>
<feature type="domain" description="Heterokaryon incompatibility" evidence="1">
    <location>
        <begin position="1"/>
        <end position="153"/>
    </location>
</feature>
<sequence>YVSLSHCWGPPSERPLMTTQATLQTHLARISWDTIPRVYQDAIKATRRIGLQYIWIDSLCIIQDSHSDWLTESKRMGTVYENARLTLAASHASDSSQGCFFTRSQPANSVKLPYVSQTGEVRGSMHATSMPRDYGPITPELGPLAQRAWATQEWLLSRRMIFYTTNCLVWSCKIITQHETGGSFHSTARNPRWKIIVERYSARLLTKATDRLIALEGLRTEMGKKRPTDVYCLGLWKNSMPDQLLW</sequence>
<proteinExistence type="predicted"/>
<dbReference type="PANTHER" id="PTHR33112:SF10">
    <property type="entry name" value="TOL"/>
    <property type="match status" value="1"/>
</dbReference>
<dbReference type="Proteomes" id="UP000193144">
    <property type="component" value="Unassembled WGS sequence"/>
</dbReference>
<feature type="non-terminal residue" evidence="2">
    <location>
        <position position="1"/>
    </location>
</feature>
<evidence type="ECO:0000313" key="3">
    <source>
        <dbReference type="Proteomes" id="UP000193144"/>
    </source>
</evidence>
<dbReference type="InterPro" id="IPR010730">
    <property type="entry name" value="HET"/>
</dbReference>
<dbReference type="STRING" id="1231657.A0A1Y2A2F8"/>